<dbReference type="Pfam" id="PF13616">
    <property type="entry name" value="Rotamase_3"/>
    <property type="match status" value="1"/>
</dbReference>
<dbReference type="GO" id="GO:0003755">
    <property type="term" value="F:peptidyl-prolyl cis-trans isomerase activity"/>
    <property type="evidence" value="ECO:0007669"/>
    <property type="project" value="UniProtKB-EC"/>
</dbReference>
<dbReference type="SUPFAM" id="SSF109998">
    <property type="entry name" value="Triger factor/SurA peptide-binding domain-like"/>
    <property type="match status" value="1"/>
</dbReference>
<dbReference type="EC" id="5.2.1.8" evidence="3"/>
<dbReference type="SUPFAM" id="SSF54534">
    <property type="entry name" value="FKBP-like"/>
    <property type="match status" value="1"/>
</dbReference>
<protein>
    <submittedName>
        <fullName evidence="3">Survival protein SurA (Peptidyl-prolyl cis-trans isomerase SurA)</fullName>
        <ecNumber evidence="3">5.2.1.8</ecNumber>
    </submittedName>
</protein>
<name>A0A3B1C1G6_9ZZZZ</name>
<dbReference type="InterPro" id="IPR015391">
    <property type="entry name" value="SurA_N"/>
</dbReference>
<feature type="domain" description="PpiC" evidence="2">
    <location>
        <begin position="123"/>
        <end position="224"/>
    </location>
</feature>
<evidence type="ECO:0000256" key="1">
    <source>
        <dbReference type="ARBA" id="ARBA00022764"/>
    </source>
</evidence>
<gene>
    <name evidence="3" type="ORF">MNBD_NITROSPINAE04-1661</name>
</gene>
<keyword evidence="1" id="KW-0574">Periplasm</keyword>
<dbReference type="PROSITE" id="PS50198">
    <property type="entry name" value="PPIC_PPIASE_2"/>
    <property type="match status" value="1"/>
</dbReference>
<sequence length="270" mass="30933">MLKDLNSKGSIPTPKGGITPENVLKIMVDEKVISFHAKQTAITIKESEIDKAVENIKTSNRFSDKDLEKALKQQGTTLGKYKENLKKQMLIRRVTNFEVSGVNVSKDEVKDYYHQNMAEFMSEEKIRVSHIVLTLTRDSDSMQKSSAEEKIRSIKRKIDSGADFAQLAREYSNDPAAKHGGDLGWFKRGKMLPDMEVVAFSLKQGEIGGPIHTPFGLHLIKVTERVEAKPIEFDKVADKIRSKLYNKRYQRKRTAWIKRLRDQAYIEILY</sequence>
<dbReference type="InterPro" id="IPR000297">
    <property type="entry name" value="PPIase_PpiC"/>
</dbReference>
<reference evidence="3" key="1">
    <citation type="submission" date="2018-06" db="EMBL/GenBank/DDBJ databases">
        <authorList>
            <person name="Zhirakovskaya E."/>
        </authorList>
    </citation>
    <scope>NUCLEOTIDE SEQUENCE</scope>
</reference>
<dbReference type="Gene3D" id="3.10.50.40">
    <property type="match status" value="1"/>
</dbReference>
<dbReference type="AlphaFoldDB" id="A0A3B1C1G6"/>
<dbReference type="PANTHER" id="PTHR47245:SF2">
    <property type="entry name" value="PEPTIDYL-PROLYL CIS-TRANS ISOMERASE HP_0175-RELATED"/>
    <property type="match status" value="1"/>
</dbReference>
<dbReference type="Gene3D" id="1.10.4030.10">
    <property type="entry name" value="Porin chaperone SurA, peptide-binding domain"/>
    <property type="match status" value="1"/>
</dbReference>
<dbReference type="Pfam" id="PF09312">
    <property type="entry name" value="SurA_N"/>
    <property type="match status" value="1"/>
</dbReference>
<organism evidence="3">
    <name type="scientific">hydrothermal vent metagenome</name>
    <dbReference type="NCBI Taxonomy" id="652676"/>
    <lineage>
        <taxon>unclassified sequences</taxon>
        <taxon>metagenomes</taxon>
        <taxon>ecological metagenomes</taxon>
    </lineage>
</organism>
<keyword evidence="3" id="KW-0413">Isomerase</keyword>
<proteinExistence type="predicted"/>
<evidence type="ECO:0000259" key="2">
    <source>
        <dbReference type="PROSITE" id="PS50198"/>
    </source>
</evidence>
<dbReference type="PANTHER" id="PTHR47245">
    <property type="entry name" value="PEPTIDYLPROLYL ISOMERASE"/>
    <property type="match status" value="1"/>
</dbReference>
<dbReference type="InterPro" id="IPR050245">
    <property type="entry name" value="PrsA_foldase"/>
</dbReference>
<accession>A0A3B1C1G6</accession>
<dbReference type="InterPro" id="IPR046357">
    <property type="entry name" value="PPIase_dom_sf"/>
</dbReference>
<evidence type="ECO:0000313" key="3">
    <source>
        <dbReference type="EMBL" id="VAX18443.1"/>
    </source>
</evidence>
<dbReference type="InterPro" id="IPR027304">
    <property type="entry name" value="Trigger_fact/SurA_dom_sf"/>
</dbReference>
<dbReference type="EMBL" id="UOGA01000123">
    <property type="protein sequence ID" value="VAX18443.1"/>
    <property type="molecule type" value="Genomic_DNA"/>
</dbReference>